<evidence type="ECO:0000313" key="1">
    <source>
        <dbReference type="EMBL" id="KAL2541521.1"/>
    </source>
</evidence>
<dbReference type="AlphaFoldDB" id="A0ABD1VWA4"/>
<dbReference type="EMBL" id="JBFOLK010000001">
    <property type="protein sequence ID" value="KAL2541521.1"/>
    <property type="molecule type" value="Genomic_DNA"/>
</dbReference>
<protein>
    <submittedName>
        <fullName evidence="1">Uncharacterized protein</fullName>
    </submittedName>
</protein>
<evidence type="ECO:0000313" key="2">
    <source>
        <dbReference type="Proteomes" id="UP001604336"/>
    </source>
</evidence>
<proteinExistence type="predicted"/>
<sequence>MWLVASLHCVIMDRRWRRGPFSTLWFKDATVQIRFDEYKDKKVYPGRFLNISFLESISFPYLAQFKEFGWMNFLEVRGEYSEMILKHFYINDEMLENVDGVTDRIATYVKGMPIVVDAKLILDLYDVPFSGVAFGGTFTLLEACRVVHEDRELIVPRKDVAS</sequence>
<keyword evidence="2" id="KW-1185">Reference proteome</keyword>
<name>A0ABD1VWA4_9LAMI</name>
<reference evidence="2" key="1">
    <citation type="submission" date="2024-07" db="EMBL/GenBank/DDBJ databases">
        <title>Two chromosome-level genome assemblies of Korean endemic species Abeliophyllum distichum and Forsythia ovata (Oleaceae).</title>
        <authorList>
            <person name="Jang H."/>
        </authorList>
    </citation>
    <scope>NUCLEOTIDE SEQUENCE [LARGE SCALE GENOMIC DNA]</scope>
</reference>
<accession>A0ABD1VWA4</accession>
<dbReference type="Proteomes" id="UP001604336">
    <property type="component" value="Unassembled WGS sequence"/>
</dbReference>
<gene>
    <name evidence="1" type="ORF">Adt_02499</name>
</gene>
<organism evidence="1 2">
    <name type="scientific">Abeliophyllum distichum</name>
    <dbReference type="NCBI Taxonomy" id="126358"/>
    <lineage>
        <taxon>Eukaryota</taxon>
        <taxon>Viridiplantae</taxon>
        <taxon>Streptophyta</taxon>
        <taxon>Embryophyta</taxon>
        <taxon>Tracheophyta</taxon>
        <taxon>Spermatophyta</taxon>
        <taxon>Magnoliopsida</taxon>
        <taxon>eudicotyledons</taxon>
        <taxon>Gunneridae</taxon>
        <taxon>Pentapetalae</taxon>
        <taxon>asterids</taxon>
        <taxon>lamiids</taxon>
        <taxon>Lamiales</taxon>
        <taxon>Oleaceae</taxon>
        <taxon>Forsythieae</taxon>
        <taxon>Abeliophyllum</taxon>
    </lineage>
</organism>
<comment type="caution">
    <text evidence="1">The sequence shown here is derived from an EMBL/GenBank/DDBJ whole genome shotgun (WGS) entry which is preliminary data.</text>
</comment>